<evidence type="ECO:0000256" key="1">
    <source>
        <dbReference type="SAM" id="Phobius"/>
    </source>
</evidence>
<dbReference type="Proteomes" id="UP000075243">
    <property type="component" value="Chromosome 11"/>
</dbReference>
<sequence>MDGLSFLDTFSHVAKITTVLHILALATRGVLIHFAIGLSTNLLKMHFFMGSWRRRFTWSNLLGLLLRGSLV</sequence>
<accession>A0A151SGR5</accession>
<organism evidence="2 3">
    <name type="scientific">Cajanus cajan</name>
    <name type="common">Pigeon pea</name>
    <name type="synonym">Cajanus indicus</name>
    <dbReference type="NCBI Taxonomy" id="3821"/>
    <lineage>
        <taxon>Eukaryota</taxon>
        <taxon>Viridiplantae</taxon>
        <taxon>Streptophyta</taxon>
        <taxon>Embryophyta</taxon>
        <taxon>Tracheophyta</taxon>
        <taxon>Spermatophyta</taxon>
        <taxon>Magnoliopsida</taxon>
        <taxon>eudicotyledons</taxon>
        <taxon>Gunneridae</taxon>
        <taxon>Pentapetalae</taxon>
        <taxon>rosids</taxon>
        <taxon>fabids</taxon>
        <taxon>Fabales</taxon>
        <taxon>Fabaceae</taxon>
        <taxon>Papilionoideae</taxon>
        <taxon>50 kb inversion clade</taxon>
        <taxon>NPAAA clade</taxon>
        <taxon>indigoferoid/millettioid clade</taxon>
        <taxon>Phaseoleae</taxon>
        <taxon>Cajanus</taxon>
    </lineage>
</organism>
<dbReference type="EMBL" id="CM003613">
    <property type="protein sequence ID" value="KYP53938.1"/>
    <property type="molecule type" value="Genomic_DNA"/>
</dbReference>
<protein>
    <submittedName>
        <fullName evidence="2">Uncharacterized protein</fullName>
    </submittedName>
</protein>
<keyword evidence="3" id="KW-1185">Reference proteome</keyword>
<name>A0A151SGR5_CAJCA</name>
<evidence type="ECO:0000313" key="2">
    <source>
        <dbReference type="EMBL" id="KYP53938.1"/>
    </source>
</evidence>
<keyword evidence="1" id="KW-0472">Membrane</keyword>
<evidence type="ECO:0000313" key="3">
    <source>
        <dbReference type="Proteomes" id="UP000075243"/>
    </source>
</evidence>
<dbReference type="AlphaFoldDB" id="A0A151SGR5"/>
<dbReference type="Gramene" id="C.cajan_00102.t">
    <property type="protein sequence ID" value="C.cajan_00102.t"/>
    <property type="gene ID" value="C.cajan_00102"/>
</dbReference>
<gene>
    <name evidence="2" type="ORF">KK1_000103</name>
</gene>
<keyword evidence="1" id="KW-0812">Transmembrane</keyword>
<reference evidence="2 3" key="1">
    <citation type="journal article" date="2012" name="Nat. Biotechnol.">
        <title>Draft genome sequence of pigeonpea (Cajanus cajan), an orphan legume crop of resource-poor farmers.</title>
        <authorList>
            <person name="Varshney R.K."/>
            <person name="Chen W."/>
            <person name="Li Y."/>
            <person name="Bharti A.K."/>
            <person name="Saxena R.K."/>
            <person name="Schlueter J.A."/>
            <person name="Donoghue M.T."/>
            <person name="Azam S."/>
            <person name="Fan G."/>
            <person name="Whaley A.M."/>
            <person name="Farmer A.D."/>
            <person name="Sheridan J."/>
            <person name="Iwata A."/>
            <person name="Tuteja R."/>
            <person name="Penmetsa R.V."/>
            <person name="Wu W."/>
            <person name="Upadhyaya H.D."/>
            <person name="Yang S.P."/>
            <person name="Shah T."/>
            <person name="Saxena K.B."/>
            <person name="Michael T."/>
            <person name="McCombie W.R."/>
            <person name="Yang B."/>
            <person name="Zhang G."/>
            <person name="Yang H."/>
            <person name="Wang J."/>
            <person name="Spillane C."/>
            <person name="Cook D.R."/>
            <person name="May G.D."/>
            <person name="Xu X."/>
            <person name="Jackson S.A."/>
        </authorList>
    </citation>
    <scope>NUCLEOTIDE SEQUENCE [LARGE SCALE GENOMIC DNA]</scope>
    <source>
        <strain evidence="3">cv. Asha</strain>
    </source>
</reference>
<feature type="transmembrane region" description="Helical" evidence="1">
    <location>
        <begin position="20"/>
        <end position="43"/>
    </location>
</feature>
<keyword evidence="1" id="KW-1133">Transmembrane helix</keyword>
<proteinExistence type="predicted"/>